<dbReference type="EMBL" id="MCFD01000102">
    <property type="protein sequence ID" value="ORX64334.1"/>
    <property type="molecule type" value="Genomic_DNA"/>
</dbReference>
<evidence type="ECO:0000313" key="3">
    <source>
        <dbReference type="EMBL" id="ORX64334.1"/>
    </source>
</evidence>
<dbReference type="Gene3D" id="1.10.8.270">
    <property type="entry name" value="putative rabgap domain of human tbc1 domain family member 14 like domains"/>
    <property type="match status" value="1"/>
</dbReference>
<feature type="domain" description="Rab-GAP TBC" evidence="2">
    <location>
        <begin position="1"/>
        <end position="94"/>
    </location>
</feature>
<feature type="non-terminal residue" evidence="3">
    <location>
        <position position="1"/>
    </location>
</feature>
<comment type="caution">
    <text evidence="3">The sequence shown here is derived from an EMBL/GenBank/DDBJ whole genome shotgun (WGS) entry which is preliminary data.</text>
</comment>
<sequence length="94" mass="11099">GKDVDWERMNPLSLDEDSPWQKYHRDQELRTLIMQDVTRTFPDQAYFRPARVQKMIGDVLFVHAKVHNSLQYRQGMHELLALILMAVEADSVEE</sequence>
<keyword evidence="1" id="KW-0343">GTPase activation</keyword>
<reference evidence="3 4" key="1">
    <citation type="submission" date="2016-07" db="EMBL/GenBank/DDBJ databases">
        <title>Pervasive Adenine N6-methylation of Active Genes in Fungi.</title>
        <authorList>
            <consortium name="DOE Joint Genome Institute"/>
            <person name="Mondo S.J."/>
            <person name="Dannebaum R.O."/>
            <person name="Kuo R.C."/>
            <person name="Labutti K."/>
            <person name="Haridas S."/>
            <person name="Kuo A."/>
            <person name="Salamov A."/>
            <person name="Ahrendt S.R."/>
            <person name="Lipzen A."/>
            <person name="Sullivan W."/>
            <person name="Andreopoulos W.B."/>
            <person name="Clum A."/>
            <person name="Lindquist E."/>
            <person name="Daum C."/>
            <person name="Ramamoorthy G.K."/>
            <person name="Gryganskyi A."/>
            <person name="Culley D."/>
            <person name="Magnuson J.K."/>
            <person name="James T.Y."/>
            <person name="O'Malley M.A."/>
            <person name="Stajich J.E."/>
            <person name="Spatafora J.W."/>
            <person name="Visel A."/>
            <person name="Grigoriev I.V."/>
        </authorList>
    </citation>
    <scope>NUCLEOTIDE SEQUENCE [LARGE SCALE GENOMIC DNA]</scope>
    <source>
        <strain evidence="3 4">ATCC 12442</strain>
    </source>
</reference>
<dbReference type="PROSITE" id="PS50086">
    <property type="entry name" value="TBC_RABGAP"/>
    <property type="match status" value="1"/>
</dbReference>
<dbReference type="Pfam" id="PF00566">
    <property type="entry name" value="RabGAP-TBC"/>
    <property type="match status" value="1"/>
</dbReference>
<dbReference type="InterPro" id="IPR000195">
    <property type="entry name" value="Rab-GAP-TBC_dom"/>
</dbReference>
<evidence type="ECO:0000313" key="4">
    <source>
        <dbReference type="Proteomes" id="UP000193922"/>
    </source>
</evidence>
<dbReference type="PANTHER" id="PTHR22957">
    <property type="entry name" value="TBC1 DOMAIN FAMILY MEMBER GTPASE-ACTIVATING PROTEIN"/>
    <property type="match status" value="1"/>
</dbReference>
<name>A0A1Y1VUB3_9FUNG</name>
<keyword evidence="4" id="KW-1185">Reference proteome</keyword>
<dbReference type="RefSeq" id="XP_040739238.1">
    <property type="nucleotide sequence ID" value="XM_040884246.1"/>
</dbReference>
<dbReference type="OrthoDB" id="27140at2759"/>
<feature type="non-terminal residue" evidence="3">
    <location>
        <position position="94"/>
    </location>
</feature>
<dbReference type="InterPro" id="IPR035969">
    <property type="entry name" value="Rab-GAP_TBC_sf"/>
</dbReference>
<protein>
    <recommendedName>
        <fullName evidence="2">Rab-GAP TBC domain-containing protein</fullName>
    </recommendedName>
</protein>
<proteinExistence type="predicted"/>
<dbReference type="SUPFAM" id="SSF47923">
    <property type="entry name" value="Ypt/Rab-GAP domain of gyp1p"/>
    <property type="match status" value="1"/>
</dbReference>
<evidence type="ECO:0000256" key="1">
    <source>
        <dbReference type="ARBA" id="ARBA00022468"/>
    </source>
</evidence>
<dbReference type="Proteomes" id="UP000193922">
    <property type="component" value="Unassembled WGS sequence"/>
</dbReference>
<dbReference type="STRING" id="61395.A0A1Y1VUB3"/>
<dbReference type="AlphaFoldDB" id="A0A1Y1VUB3"/>
<dbReference type="PANTHER" id="PTHR22957:SF337">
    <property type="entry name" value="TBC1 DOMAIN FAMILY MEMBER 5"/>
    <property type="match status" value="1"/>
</dbReference>
<evidence type="ECO:0000259" key="2">
    <source>
        <dbReference type="PROSITE" id="PS50086"/>
    </source>
</evidence>
<dbReference type="GeneID" id="63800894"/>
<organism evidence="3 4">
    <name type="scientific">Linderina pennispora</name>
    <dbReference type="NCBI Taxonomy" id="61395"/>
    <lineage>
        <taxon>Eukaryota</taxon>
        <taxon>Fungi</taxon>
        <taxon>Fungi incertae sedis</taxon>
        <taxon>Zoopagomycota</taxon>
        <taxon>Kickxellomycotina</taxon>
        <taxon>Kickxellomycetes</taxon>
        <taxon>Kickxellales</taxon>
        <taxon>Kickxellaceae</taxon>
        <taxon>Linderina</taxon>
    </lineage>
</organism>
<dbReference type="GO" id="GO:0005096">
    <property type="term" value="F:GTPase activator activity"/>
    <property type="evidence" value="ECO:0007669"/>
    <property type="project" value="UniProtKB-KW"/>
</dbReference>
<gene>
    <name evidence="3" type="ORF">DL89DRAFT_213525</name>
</gene>
<accession>A0A1Y1VUB3</accession>